<evidence type="ECO:0000256" key="6">
    <source>
        <dbReference type="ARBA" id="ARBA00023136"/>
    </source>
</evidence>
<comment type="catalytic activity">
    <reaction evidence="10">
        <text>L-threonyl-[protein] + ATP = O-phospho-L-threonyl-[protein] + ADP + H(+)</text>
        <dbReference type="Rhea" id="RHEA:46608"/>
        <dbReference type="Rhea" id="RHEA-COMP:11060"/>
        <dbReference type="Rhea" id="RHEA-COMP:11605"/>
        <dbReference type="ChEBI" id="CHEBI:15378"/>
        <dbReference type="ChEBI" id="CHEBI:30013"/>
        <dbReference type="ChEBI" id="CHEBI:30616"/>
        <dbReference type="ChEBI" id="CHEBI:61977"/>
        <dbReference type="ChEBI" id="CHEBI:456216"/>
        <dbReference type="EC" id="2.7.11.1"/>
    </reaction>
</comment>
<keyword evidence="5" id="KW-1133">Transmembrane helix</keyword>
<evidence type="ECO:0000256" key="3">
    <source>
        <dbReference type="ARBA" id="ARBA00022692"/>
    </source>
</evidence>
<evidence type="ECO:0000256" key="1">
    <source>
        <dbReference type="ARBA" id="ARBA00004479"/>
    </source>
</evidence>
<evidence type="ECO:0000256" key="9">
    <source>
        <dbReference type="ARBA" id="ARBA00023180"/>
    </source>
</evidence>
<dbReference type="Gene3D" id="2.60.40.10">
    <property type="entry name" value="Immunoglobulins"/>
    <property type="match status" value="2"/>
</dbReference>
<dbReference type="EMBL" id="CAJNIZ010042657">
    <property type="protein sequence ID" value="CAE7630932.1"/>
    <property type="molecule type" value="Genomic_DNA"/>
</dbReference>
<comment type="subcellular location">
    <subcellularLocation>
        <location evidence="1">Membrane</location>
        <topology evidence="1">Single-pass type I membrane protein</topology>
    </subcellularLocation>
</comment>
<evidence type="ECO:0000256" key="8">
    <source>
        <dbReference type="ARBA" id="ARBA00023170"/>
    </source>
</evidence>
<feature type="domain" description="Pesticidal crystal protein Cry22Aa Ig-like" evidence="12">
    <location>
        <begin position="174"/>
        <end position="245"/>
    </location>
</feature>
<protein>
    <recommendedName>
        <fullName evidence="2">non-specific serine/threonine protein kinase</fullName>
        <ecNumber evidence="2">2.7.11.1</ecNumber>
    </recommendedName>
</protein>
<accession>A0A812VMG8</accession>
<evidence type="ECO:0000256" key="7">
    <source>
        <dbReference type="ARBA" id="ARBA00023157"/>
    </source>
</evidence>
<evidence type="ECO:0000256" key="5">
    <source>
        <dbReference type="ARBA" id="ARBA00022989"/>
    </source>
</evidence>
<dbReference type="OrthoDB" id="61110at2759"/>
<evidence type="ECO:0000313" key="14">
    <source>
        <dbReference type="Proteomes" id="UP000649617"/>
    </source>
</evidence>
<evidence type="ECO:0000256" key="10">
    <source>
        <dbReference type="ARBA" id="ARBA00047899"/>
    </source>
</evidence>
<feature type="domain" description="Pesticidal crystal protein Cry22Aa Ig-like" evidence="12">
    <location>
        <begin position="253"/>
        <end position="322"/>
    </location>
</feature>
<keyword evidence="6" id="KW-0472">Membrane</keyword>
<sequence length="1489" mass="158240">MSQAGNIKGRRIYDRIFGSAKVYQKGSTDAFEVGTRDSSNIDSSDYVDGMSVTMGTPRTHIFTLALGTSYDTALGTGGMCPCDPVTQSAQCGGDPVPSFLSGEAVICDSGTLGTASLAWGTRLVQTSFDVAVSVTSADIEVRLMSDAVNTNEDVGIFELLIYVQEIEDNMPPQLTLTGPSQLNVEVNSFFSDPGATCIDDIDGVLNSNITVLGSVNTSQLGEQELLYICADSYENSVNQTRTILVLDSEIPVLQLMGDSRVCLQEGVPYVELGATCTDRVDGTSPATIEGVVDPDVLGNHTIFYSCSDSAGNNVTVMRTVTVVSSDMPGNLFLTSYSVDVGGWSEAFAPQVHAANVNPATDFAFNWSEGVTAGPEFCRFISIYESQADGTVSLLRQYEGYGLLSSSGVLVDGQLQLAQGSDSSLSAGLKDSTSYTVVVDELLVHDSSARGNARQTLQFSTGDYSSPILLQTRPAPRHTAWPLASGIHLQFDEPIGPGNASFLRVLDLALGVEEVVPCNGSTSSHGLSLNFSTDSLQILGLDQIWRPCTDFRLSVDAACVLDLSDNTNPFQGLNELAFATSCLTSIEPPRNSLQVSPSSPIILYFPEPVQLASASPPGIVIQIVSERERRVGPDDWPYVYALDEAITIDLACVTKFCLIHRALPNVTAQFSSGLCSGLLPQQCRGKLHRVIIEEGTLERANASWPSASVMNGTFLPAELVEDPYYFTLEPIDAKAPQLLQMDVAAVSESQVDIFVSIDEGGHVYCAAWELSGPGPCTSEPSLLVEYSSDICNQTQTECKNCDPPSFGCFDRSSMWVDDGCAGRFSLEGVELDCQSAETDTTIHDAAFQSVLSLGHRHACALRKADSSAVCWGNPSYIDPVTFAAPAGTFRSIAAGYLHTCAVRESQDIQCWGTDLHGETAGPGTSDAFDYITSGHRFSCALKVADRSPVCWGLDDSGQATPPAVPLLTISAGYKHACGIRLADYNVVCWGLNDLGQASPPAGEFVALSDRGDIMYHGSLSAGWYHTCAVQRKDAAIVCWGDNTNGQTDAPQDAQFLQVAAGRAHSCGVQRVLAGQGPGVVKNGTVRCWGLDDLGQSYPPDSLPKVGGVATDDDYTCSLAMENGIPDCWGKDDFNQATPPAEHLGSPDEFENVTCATDTTASSQRIKGLSGVRDASDDVQVLYNAAQGCAEGHLSLAGLREGTGYGIYCTAEDDDLPIPNMLSDQVVVAAGRHITMPDRTPPTVTIVRVDEGVSGASLEVLLSEPGLRVCCVAVLDNMPAVSGAEILKLGTFQKASASGNTATVHLQGLLQDTEYDAYCIGEDLAGNWGSDSSVLLSKRDFHVRRDLTPPQLISTDPISGITMSCAPDGVAAGCLIPPLVLRFDEDIFRGTGNITAVCLNNPGICEDVVIPIEVETSSTGTSTILHHDITVSFLVPLSDASNFKIVIDGALQDMAGNPVSLSDTCQFWVPPGAEYSRPDTCAGTYTFWTPS</sequence>
<evidence type="ECO:0000256" key="4">
    <source>
        <dbReference type="ARBA" id="ARBA00022729"/>
    </source>
</evidence>
<organism evidence="13 14">
    <name type="scientific">Symbiodinium pilosum</name>
    <name type="common">Dinoflagellate</name>
    <dbReference type="NCBI Taxonomy" id="2952"/>
    <lineage>
        <taxon>Eukaryota</taxon>
        <taxon>Sar</taxon>
        <taxon>Alveolata</taxon>
        <taxon>Dinophyceae</taxon>
        <taxon>Suessiales</taxon>
        <taxon>Symbiodiniaceae</taxon>
        <taxon>Symbiodinium</taxon>
    </lineage>
</organism>
<evidence type="ECO:0000313" key="13">
    <source>
        <dbReference type="EMBL" id="CAE7630932.1"/>
    </source>
</evidence>
<dbReference type="Gene3D" id="2.130.10.30">
    <property type="entry name" value="Regulator of chromosome condensation 1/beta-lactamase-inhibitor protein II"/>
    <property type="match status" value="2"/>
</dbReference>
<keyword evidence="14" id="KW-1185">Reference proteome</keyword>
<dbReference type="EC" id="2.7.11.1" evidence="2"/>
<evidence type="ECO:0000256" key="2">
    <source>
        <dbReference type="ARBA" id="ARBA00012513"/>
    </source>
</evidence>
<dbReference type="InterPro" id="IPR032179">
    <property type="entry name" value="Cry22Aa_Ig-like"/>
</dbReference>
<comment type="caution">
    <text evidence="13">The sequence shown here is derived from an EMBL/GenBank/DDBJ whole genome shotgun (WGS) entry which is preliminary data.</text>
</comment>
<dbReference type="PANTHER" id="PTHR47460:SF1">
    <property type="entry name" value="SERINE_THREONINE-PROTEIN KINASE-LIKE PROTEIN ACR4"/>
    <property type="match status" value="1"/>
</dbReference>
<keyword evidence="7" id="KW-1015">Disulfide bond</keyword>
<dbReference type="InterPro" id="IPR013783">
    <property type="entry name" value="Ig-like_fold"/>
</dbReference>
<keyword evidence="9" id="KW-0325">Glycoprotein</keyword>
<reference evidence="13" key="1">
    <citation type="submission" date="2021-02" db="EMBL/GenBank/DDBJ databases">
        <authorList>
            <person name="Dougan E. K."/>
            <person name="Rhodes N."/>
            <person name="Thang M."/>
            <person name="Chan C."/>
        </authorList>
    </citation>
    <scope>NUCLEOTIDE SEQUENCE</scope>
</reference>
<keyword evidence="8" id="KW-0675">Receptor</keyword>
<evidence type="ECO:0000259" key="12">
    <source>
        <dbReference type="Pfam" id="PF16403"/>
    </source>
</evidence>
<dbReference type="Pfam" id="PF16403">
    <property type="entry name" value="Bact_surface_Ig-like"/>
    <property type="match status" value="2"/>
</dbReference>
<proteinExistence type="predicted"/>
<dbReference type="PANTHER" id="PTHR47460">
    <property type="entry name" value="SERINE/THREONINE-PROTEIN KINASE-LIKE PROTEIN ACR4"/>
    <property type="match status" value="1"/>
</dbReference>
<keyword evidence="3" id="KW-0812">Transmembrane</keyword>
<comment type="catalytic activity">
    <reaction evidence="11">
        <text>L-seryl-[protein] + ATP = O-phospho-L-seryl-[protein] + ADP + H(+)</text>
        <dbReference type="Rhea" id="RHEA:17989"/>
        <dbReference type="Rhea" id="RHEA-COMP:9863"/>
        <dbReference type="Rhea" id="RHEA-COMP:11604"/>
        <dbReference type="ChEBI" id="CHEBI:15378"/>
        <dbReference type="ChEBI" id="CHEBI:29999"/>
        <dbReference type="ChEBI" id="CHEBI:30616"/>
        <dbReference type="ChEBI" id="CHEBI:83421"/>
        <dbReference type="ChEBI" id="CHEBI:456216"/>
        <dbReference type="EC" id="2.7.11.1"/>
    </reaction>
</comment>
<dbReference type="SUPFAM" id="SSF50985">
    <property type="entry name" value="RCC1/BLIP-II"/>
    <property type="match status" value="2"/>
</dbReference>
<dbReference type="GO" id="GO:0004674">
    <property type="term" value="F:protein serine/threonine kinase activity"/>
    <property type="evidence" value="ECO:0007669"/>
    <property type="project" value="UniProtKB-KW"/>
</dbReference>
<keyword evidence="4" id="KW-0732">Signal</keyword>
<dbReference type="GO" id="GO:0016020">
    <property type="term" value="C:membrane"/>
    <property type="evidence" value="ECO:0007669"/>
    <property type="project" value="UniProtKB-SubCell"/>
</dbReference>
<dbReference type="Pfam" id="PF13540">
    <property type="entry name" value="RCC1_2"/>
    <property type="match status" value="2"/>
</dbReference>
<name>A0A812VMG8_SYMPI</name>
<dbReference type="InterPro" id="IPR009091">
    <property type="entry name" value="RCC1/BLIP-II"/>
</dbReference>
<gene>
    <name evidence="13" type="primary">ACR4</name>
    <name evidence="13" type="ORF">SPIL2461_LOCUS16548</name>
</gene>
<evidence type="ECO:0000256" key="11">
    <source>
        <dbReference type="ARBA" id="ARBA00048679"/>
    </source>
</evidence>
<dbReference type="Proteomes" id="UP000649617">
    <property type="component" value="Unassembled WGS sequence"/>
</dbReference>